<dbReference type="AlphaFoldDB" id="A0A5M6IK61"/>
<dbReference type="PANTHER" id="PTHR13696">
    <property type="entry name" value="P-LOOP CONTAINING NUCLEOSIDE TRIPHOSPHATE HYDROLASE"/>
    <property type="match status" value="1"/>
</dbReference>
<feature type="domain" description="CobQ/CobB/MinD/ParA nucleotide binding" evidence="1">
    <location>
        <begin position="8"/>
        <end position="147"/>
    </location>
</feature>
<dbReference type="EMBL" id="VWPK01000108">
    <property type="protein sequence ID" value="KAA5608075.1"/>
    <property type="molecule type" value="Genomic_DNA"/>
</dbReference>
<dbReference type="SUPFAM" id="SSF52540">
    <property type="entry name" value="P-loop containing nucleoside triphosphate hydrolases"/>
    <property type="match status" value="1"/>
</dbReference>
<dbReference type="Pfam" id="PF01656">
    <property type="entry name" value="CbiA"/>
    <property type="match status" value="1"/>
</dbReference>
<dbReference type="CDD" id="cd02042">
    <property type="entry name" value="ParAB_family"/>
    <property type="match status" value="1"/>
</dbReference>
<evidence type="ECO:0000259" key="1">
    <source>
        <dbReference type="Pfam" id="PF01656"/>
    </source>
</evidence>
<dbReference type="InterPro" id="IPR002586">
    <property type="entry name" value="CobQ/CobB/MinD/ParA_Nub-bd_dom"/>
</dbReference>
<dbReference type="Proteomes" id="UP000325255">
    <property type="component" value="Unassembled WGS sequence"/>
</dbReference>
<dbReference type="InterPro" id="IPR050678">
    <property type="entry name" value="DNA_Partitioning_ATPase"/>
</dbReference>
<comment type="caution">
    <text evidence="2">The sequence shown here is derived from an EMBL/GenBank/DDBJ whole genome shotgun (WGS) entry which is preliminary data.</text>
</comment>
<dbReference type="OrthoDB" id="7331108at2"/>
<dbReference type="Gene3D" id="3.40.50.300">
    <property type="entry name" value="P-loop containing nucleotide triphosphate hydrolases"/>
    <property type="match status" value="1"/>
</dbReference>
<reference evidence="2 3" key="1">
    <citation type="submission" date="2019-09" db="EMBL/GenBank/DDBJ databases">
        <title>Genome sequence of Rhodovastum atsumiense, a diverse member of the Acetobacteraceae family of non-sulfur purple photosynthetic bacteria.</title>
        <authorList>
            <person name="Meyer T."/>
            <person name="Kyndt J."/>
        </authorList>
    </citation>
    <scope>NUCLEOTIDE SEQUENCE [LARGE SCALE GENOMIC DNA]</scope>
    <source>
        <strain evidence="2 3">DSM 21279</strain>
    </source>
</reference>
<dbReference type="PANTHER" id="PTHR13696:SF96">
    <property type="entry name" value="COBQ_COBB_MIND_PARA NUCLEOTIDE BINDING DOMAIN-CONTAINING PROTEIN"/>
    <property type="match status" value="1"/>
</dbReference>
<accession>A0A5M6IK61</accession>
<proteinExistence type="predicted"/>
<keyword evidence="3" id="KW-1185">Reference proteome</keyword>
<organism evidence="2 3">
    <name type="scientific">Rhodovastum atsumiense</name>
    <dbReference type="NCBI Taxonomy" id="504468"/>
    <lineage>
        <taxon>Bacteria</taxon>
        <taxon>Pseudomonadati</taxon>
        <taxon>Pseudomonadota</taxon>
        <taxon>Alphaproteobacteria</taxon>
        <taxon>Acetobacterales</taxon>
        <taxon>Acetobacteraceae</taxon>
        <taxon>Rhodovastum</taxon>
    </lineage>
</organism>
<evidence type="ECO:0000313" key="2">
    <source>
        <dbReference type="EMBL" id="KAA5608075.1"/>
    </source>
</evidence>
<dbReference type="InterPro" id="IPR027417">
    <property type="entry name" value="P-loop_NTPase"/>
</dbReference>
<sequence>MFILVAHTPKGGSGKSTLAREVAVSGTMAGLTVALADLDPQGTTSGWFRRRAAEAPVLVRFEPTDTGAELAAAGVDLLVVDTPPGQPPYLRQLLGRADLVLVPVRPTPDDLLGAAPIARSLAGRQWAFVLSQVPARSRLTDSAVRQLAALGRVAPAHLGFRADFPAAAIEGKAAVEFTGKAADEVRDLFAYTQTMMEERNAPTEI</sequence>
<protein>
    <submittedName>
        <fullName evidence="2">ParA family protein</fullName>
    </submittedName>
</protein>
<evidence type="ECO:0000313" key="3">
    <source>
        <dbReference type="Proteomes" id="UP000325255"/>
    </source>
</evidence>
<name>A0A5M6IK61_9PROT</name>
<dbReference type="RefSeq" id="WP_150045690.1">
    <property type="nucleotide sequence ID" value="NZ_OW485609.1"/>
</dbReference>
<dbReference type="PIRSF" id="PIRSF009320">
    <property type="entry name" value="Nuc_binding_HP_1000"/>
    <property type="match status" value="1"/>
</dbReference>
<gene>
    <name evidence="2" type="ORF">F1189_30760</name>
</gene>